<dbReference type="InterPro" id="IPR013106">
    <property type="entry name" value="Ig_V-set"/>
</dbReference>
<feature type="domain" description="Ig-like" evidence="10">
    <location>
        <begin position="22"/>
        <end position="120"/>
    </location>
</feature>
<accession>A0ABI7YRC7</accession>
<dbReference type="PANTHER" id="PTHR19339">
    <property type="entry name" value="T CELL RECEPTOR ALPHA VARIABLE 39"/>
    <property type="match status" value="1"/>
</dbReference>
<evidence type="ECO:0000256" key="1">
    <source>
        <dbReference type="ARBA" id="ARBA00004236"/>
    </source>
</evidence>
<evidence type="ECO:0000259" key="10">
    <source>
        <dbReference type="PROSITE" id="PS50835"/>
    </source>
</evidence>
<keyword evidence="3 9" id="KW-0732">Signal</keyword>
<comment type="subcellular location">
    <subcellularLocation>
        <location evidence="1">Cell membrane</location>
    </subcellularLocation>
</comment>
<organism evidence="11 12">
    <name type="scientific">Felis catus</name>
    <name type="common">Cat</name>
    <name type="synonym">Felis silvestris catus</name>
    <dbReference type="NCBI Taxonomy" id="9685"/>
    <lineage>
        <taxon>Eukaryota</taxon>
        <taxon>Metazoa</taxon>
        <taxon>Chordata</taxon>
        <taxon>Craniata</taxon>
        <taxon>Vertebrata</taxon>
        <taxon>Euteleostomi</taxon>
        <taxon>Mammalia</taxon>
        <taxon>Eutheria</taxon>
        <taxon>Laurasiatheria</taxon>
        <taxon>Carnivora</taxon>
        <taxon>Feliformia</taxon>
        <taxon>Felidae</taxon>
        <taxon>Felinae</taxon>
        <taxon>Felis</taxon>
    </lineage>
</organism>
<evidence type="ECO:0000256" key="8">
    <source>
        <dbReference type="ARBA" id="ARBA00043266"/>
    </source>
</evidence>
<dbReference type="InterPro" id="IPR003599">
    <property type="entry name" value="Ig_sub"/>
</dbReference>
<keyword evidence="2" id="KW-1003">Cell membrane</keyword>
<sequence length="140" mass="15937">MELFLGVILVILWLPVDWVSSQKMEQSPQSLNIQEGEKAVLTCNCTNFSPVVFQWYRQDPGRGLIFLLLIRENESKKQTGRLKATFDKTIKQSSFYITEPQPADSATYLCAANTQQGPITCFLYPNSANNSRSQQSCWLH</sequence>
<gene>
    <name evidence="11" type="primary">TRAV19</name>
</gene>
<name>A0ABI7YRC7_FELCA</name>
<dbReference type="PANTHER" id="PTHR19339:SF5">
    <property type="entry name" value="IG-LIKE DOMAIN-CONTAINING PROTEIN"/>
    <property type="match status" value="1"/>
</dbReference>
<dbReference type="InterPro" id="IPR036179">
    <property type="entry name" value="Ig-like_dom_sf"/>
</dbReference>
<keyword evidence="8" id="KW-0391">Immunity</keyword>
<dbReference type="SUPFAM" id="SSF48726">
    <property type="entry name" value="Immunoglobulin"/>
    <property type="match status" value="1"/>
</dbReference>
<evidence type="ECO:0000256" key="3">
    <source>
        <dbReference type="ARBA" id="ARBA00022729"/>
    </source>
</evidence>
<evidence type="ECO:0000256" key="5">
    <source>
        <dbReference type="ARBA" id="ARBA00023157"/>
    </source>
</evidence>
<keyword evidence="5" id="KW-1015">Disulfide bond</keyword>
<feature type="chain" id="PRO_5046257359" description="Ig-like domain-containing protein" evidence="9">
    <location>
        <begin position="22"/>
        <end position="140"/>
    </location>
</feature>
<keyword evidence="12" id="KW-1185">Reference proteome</keyword>
<feature type="signal peptide" evidence="9">
    <location>
        <begin position="1"/>
        <end position="21"/>
    </location>
</feature>
<dbReference type="Gene3D" id="2.60.40.10">
    <property type="entry name" value="Immunoglobulins"/>
    <property type="match status" value="1"/>
</dbReference>
<proteinExistence type="predicted"/>
<evidence type="ECO:0000313" key="12">
    <source>
        <dbReference type="Proteomes" id="UP000823872"/>
    </source>
</evidence>
<keyword evidence="8" id="KW-1064">Adaptive immunity</keyword>
<dbReference type="PROSITE" id="PS50835">
    <property type="entry name" value="IG_LIKE"/>
    <property type="match status" value="1"/>
</dbReference>
<dbReference type="Ensembl" id="ENSFCTT00005050414.1">
    <property type="protein sequence ID" value="ENSFCTP00005036749.1"/>
    <property type="gene ID" value="ENSFCTG00005017521.1"/>
</dbReference>
<keyword evidence="4" id="KW-0472">Membrane</keyword>
<evidence type="ECO:0000313" key="11">
    <source>
        <dbReference type="Ensembl" id="ENSFCTP00005036749.1"/>
    </source>
</evidence>
<dbReference type="SMART" id="SM00406">
    <property type="entry name" value="IGv"/>
    <property type="match status" value="1"/>
</dbReference>
<dbReference type="InterPro" id="IPR013783">
    <property type="entry name" value="Ig-like_fold"/>
</dbReference>
<keyword evidence="6" id="KW-0325">Glycoprotein</keyword>
<dbReference type="InterPro" id="IPR051896">
    <property type="entry name" value="TCR_alpha_variable"/>
</dbReference>
<reference evidence="11" key="3">
    <citation type="submission" date="2025-09" db="UniProtKB">
        <authorList>
            <consortium name="Ensembl"/>
        </authorList>
    </citation>
    <scope>IDENTIFICATION</scope>
    <source>
        <strain evidence="11">breed Abyssinian</strain>
    </source>
</reference>
<evidence type="ECO:0000256" key="2">
    <source>
        <dbReference type="ARBA" id="ARBA00022475"/>
    </source>
</evidence>
<evidence type="ECO:0000256" key="6">
    <source>
        <dbReference type="ARBA" id="ARBA00023180"/>
    </source>
</evidence>
<comment type="subunit">
    <text evidence="7">Alpha-beta TR is a heterodimer composed of an alpha and beta chain; disulfide-linked. The alpha-beta TR is associated with the transmembrane signaling CD3 coreceptor proteins to form the TR-CD3 (TcR or TCR). The assembly of alpha-beta TR heterodimers with CD3 occurs in the endoplasmic reticulum where a single alpha-beta TR heterodimer associates with one CD3D-CD3E heterodimer, one CD3G-CD3E heterodimer and one CD247 homodimer forming a stable octameric structure. CD3D-CD3E and CD3G-CD3E heterodimers preferentially associate with TR alpha and TR beta chains, respectively. The association of the CD247 homodimer is the last step of TcR assembly in the endoplasmic reticulum and is required for transport to the cell surface.</text>
</comment>
<dbReference type="Proteomes" id="UP000823872">
    <property type="component" value="Chromosome B3"/>
</dbReference>
<dbReference type="SMART" id="SM00409">
    <property type="entry name" value="IG"/>
    <property type="match status" value="1"/>
</dbReference>
<dbReference type="GeneTree" id="ENSGT00940000153130"/>
<dbReference type="Pfam" id="PF07686">
    <property type="entry name" value="V-set"/>
    <property type="match status" value="1"/>
</dbReference>
<reference evidence="11 12" key="1">
    <citation type="submission" date="2021-02" db="EMBL/GenBank/DDBJ databases">
        <title>Safari Cat Assemblies.</title>
        <authorList>
            <person name="Bredemeyer K.R."/>
            <person name="Murphy W.J."/>
        </authorList>
    </citation>
    <scope>NUCLEOTIDE SEQUENCE [LARGE SCALE GENOMIC DNA]</scope>
</reference>
<evidence type="ECO:0000256" key="7">
    <source>
        <dbReference type="ARBA" id="ARBA00038651"/>
    </source>
</evidence>
<evidence type="ECO:0000256" key="4">
    <source>
        <dbReference type="ARBA" id="ARBA00023136"/>
    </source>
</evidence>
<protein>
    <recommendedName>
        <fullName evidence="10">Ig-like domain-containing protein</fullName>
    </recommendedName>
</protein>
<keyword evidence="8" id="KW-1279">T cell receptor</keyword>
<dbReference type="InterPro" id="IPR007110">
    <property type="entry name" value="Ig-like_dom"/>
</dbReference>
<reference evidence="11" key="2">
    <citation type="submission" date="2025-08" db="UniProtKB">
        <authorList>
            <consortium name="Ensembl"/>
        </authorList>
    </citation>
    <scope>IDENTIFICATION</scope>
    <source>
        <strain evidence="11">breed Abyssinian</strain>
    </source>
</reference>
<evidence type="ECO:0000256" key="9">
    <source>
        <dbReference type="SAM" id="SignalP"/>
    </source>
</evidence>